<sequence>MAKIKAFESISIQDLENNINEWLRNELTKYNHQVNIKQISHSYTNENTLFKFTALLVYEYN</sequence>
<organism evidence="1 2">
    <name type="scientific">Acinetobacter vivianii</name>
    <dbReference type="NCBI Taxonomy" id="1776742"/>
    <lineage>
        <taxon>Bacteria</taxon>
        <taxon>Pseudomonadati</taxon>
        <taxon>Pseudomonadota</taxon>
        <taxon>Gammaproteobacteria</taxon>
        <taxon>Moraxellales</taxon>
        <taxon>Moraxellaceae</taxon>
        <taxon>Acinetobacter</taxon>
    </lineage>
</organism>
<protein>
    <submittedName>
        <fullName evidence="1">Uncharacterized protein</fullName>
    </submittedName>
</protein>
<reference evidence="1 2" key="1">
    <citation type="submission" date="2013-02" db="EMBL/GenBank/DDBJ databases">
        <title>The Genome Sequence of Acinetobacter sp. NIPH 758.</title>
        <authorList>
            <consortium name="The Broad Institute Genome Sequencing Platform"/>
            <consortium name="The Broad Institute Genome Sequencing Center for Infectious Disease"/>
            <person name="Cerqueira G."/>
            <person name="Feldgarden M."/>
            <person name="Courvalin P."/>
            <person name="Perichon B."/>
            <person name="Grillot-Courvalin C."/>
            <person name="Clermont D."/>
            <person name="Rocha E."/>
            <person name="Yoon E.-J."/>
            <person name="Nemec A."/>
            <person name="Walker B."/>
            <person name="Young S.K."/>
            <person name="Zeng Q."/>
            <person name="Gargeya S."/>
            <person name="Fitzgerald M."/>
            <person name="Haas B."/>
            <person name="Abouelleil A."/>
            <person name="Alvarado L."/>
            <person name="Arachchi H.M."/>
            <person name="Berlin A.M."/>
            <person name="Chapman S.B."/>
            <person name="Dewar J."/>
            <person name="Goldberg J."/>
            <person name="Griggs A."/>
            <person name="Gujja S."/>
            <person name="Hansen M."/>
            <person name="Howarth C."/>
            <person name="Imamovic A."/>
            <person name="Larimer J."/>
            <person name="McCowan C."/>
            <person name="Murphy C."/>
            <person name="Neiman D."/>
            <person name="Pearson M."/>
            <person name="Priest M."/>
            <person name="Roberts A."/>
            <person name="Saif S."/>
            <person name="Shea T."/>
            <person name="Sisk P."/>
            <person name="Sykes S."/>
            <person name="Wortman J."/>
            <person name="Nusbaum C."/>
            <person name="Birren B."/>
        </authorList>
    </citation>
    <scope>NUCLEOTIDE SEQUENCE [LARGE SCALE GENOMIC DNA]</scope>
    <source>
        <strain evidence="1 2">NIPH 758</strain>
    </source>
</reference>
<dbReference type="RefSeq" id="WP_004771896.1">
    <property type="nucleotide sequence ID" value="NZ_JADWOE010000001.1"/>
</dbReference>
<dbReference type="InterPro" id="IPR020296">
    <property type="entry name" value="Spore_Cse60"/>
</dbReference>
<evidence type="ECO:0000313" key="2">
    <source>
        <dbReference type="Proteomes" id="UP000013049"/>
    </source>
</evidence>
<dbReference type="PATRIC" id="fig|1217712.3.peg.2291"/>
<dbReference type="EMBL" id="APPC01000017">
    <property type="protein sequence ID" value="ENU92488.1"/>
    <property type="molecule type" value="Genomic_DNA"/>
</dbReference>
<name>N8W6I7_9GAMM</name>
<dbReference type="HOGENOM" id="CLU_208846_0_0_6"/>
<proteinExistence type="predicted"/>
<gene>
    <name evidence="1" type="ORF">F971_02379</name>
</gene>
<accession>N8W6I7</accession>
<dbReference type="eggNOG" id="ENOG5031SZ5">
    <property type="taxonomic scope" value="Bacteria"/>
</dbReference>
<evidence type="ECO:0000313" key="1">
    <source>
        <dbReference type="EMBL" id="ENU92488.1"/>
    </source>
</evidence>
<comment type="caution">
    <text evidence="1">The sequence shown here is derived from an EMBL/GenBank/DDBJ whole genome shotgun (WGS) entry which is preliminary data.</text>
</comment>
<dbReference type="AlphaFoldDB" id="N8W6I7"/>
<dbReference type="Pfam" id="PF10957">
    <property type="entry name" value="Spore_Cse60"/>
    <property type="match status" value="1"/>
</dbReference>
<dbReference type="Proteomes" id="UP000013049">
    <property type="component" value="Unassembled WGS sequence"/>
</dbReference>